<keyword evidence="2" id="KW-1185">Reference proteome</keyword>
<dbReference type="EMBL" id="JACHJT010000001">
    <property type="protein sequence ID" value="MBB4931366.1"/>
    <property type="molecule type" value="Genomic_DNA"/>
</dbReference>
<reference evidence="1 2" key="1">
    <citation type="submission" date="2020-08" db="EMBL/GenBank/DDBJ databases">
        <title>Sequencing the genomes of 1000 actinobacteria strains.</title>
        <authorList>
            <person name="Klenk H.-P."/>
        </authorList>
    </citation>
    <scope>NUCLEOTIDE SEQUENCE [LARGE SCALE GENOMIC DNA]</scope>
    <source>
        <strain evidence="1 2">DSM 102030</strain>
    </source>
</reference>
<protein>
    <submittedName>
        <fullName evidence="1">Uncharacterized protein</fullName>
    </submittedName>
</protein>
<dbReference type="RefSeq" id="WP_184577431.1">
    <property type="nucleotide sequence ID" value="NZ_JACHJT010000001.1"/>
</dbReference>
<evidence type="ECO:0000313" key="2">
    <source>
        <dbReference type="Proteomes" id="UP000523007"/>
    </source>
</evidence>
<dbReference type="Proteomes" id="UP000523007">
    <property type="component" value="Unassembled WGS sequence"/>
</dbReference>
<sequence length="102" mass="11776">MATSRLCPICDRQVPRLKNGLRTKHYINETEFFGYRLKVCEGADPEEGSRPSGATIEESKRRTGIRCRYCDQRVGETDRFLPKKHRDRDGKVCRGWADNQGT</sequence>
<comment type="caution">
    <text evidence="1">The sequence shown here is derived from an EMBL/GenBank/DDBJ whole genome shotgun (WGS) entry which is preliminary data.</text>
</comment>
<accession>A0A7W7W248</accession>
<name>A0A7W7W248_9ACTN</name>
<gene>
    <name evidence="1" type="ORF">F4561_002186</name>
</gene>
<evidence type="ECO:0000313" key="1">
    <source>
        <dbReference type="EMBL" id="MBB4931366.1"/>
    </source>
</evidence>
<organism evidence="1 2">
    <name type="scientific">Lipingzhangella halophila</name>
    <dbReference type="NCBI Taxonomy" id="1783352"/>
    <lineage>
        <taxon>Bacteria</taxon>
        <taxon>Bacillati</taxon>
        <taxon>Actinomycetota</taxon>
        <taxon>Actinomycetes</taxon>
        <taxon>Streptosporangiales</taxon>
        <taxon>Nocardiopsidaceae</taxon>
        <taxon>Lipingzhangella</taxon>
    </lineage>
</organism>
<proteinExistence type="predicted"/>
<dbReference type="AlphaFoldDB" id="A0A7W7W248"/>